<evidence type="ECO:0000313" key="3">
    <source>
        <dbReference type="EMBL" id="ODM98584.1"/>
    </source>
</evidence>
<keyword evidence="2" id="KW-0472">Membrane</keyword>
<comment type="caution">
    <text evidence="3">The sequence shown here is derived from an EMBL/GenBank/DDBJ whole genome shotgun (WGS) entry which is preliminary data.</text>
</comment>
<keyword evidence="2" id="KW-0812">Transmembrane</keyword>
<evidence type="ECO:0000256" key="1">
    <source>
        <dbReference type="SAM" id="MobiDB-lite"/>
    </source>
</evidence>
<feature type="transmembrane region" description="Helical" evidence="2">
    <location>
        <begin position="104"/>
        <end position="121"/>
    </location>
</feature>
<sequence length="125" mass="14073">MMRRSIATIASEKDRHNRQEQEKKSHLECSACSQDLNLPASLLQLSKIRTIMGVEMAAEYSTIDGVIGLIVLMAYLVIVTLGCMFSSTALIYSEWMGGKMRYPLLSFISVMLHPLLTLWGNEKFV</sequence>
<feature type="compositionally biased region" description="Basic and acidic residues" evidence="1">
    <location>
        <begin position="11"/>
        <end position="25"/>
    </location>
</feature>
<dbReference type="EMBL" id="LJIJ01000341">
    <property type="protein sequence ID" value="ODM98584.1"/>
    <property type="molecule type" value="Genomic_DNA"/>
</dbReference>
<evidence type="ECO:0000256" key="2">
    <source>
        <dbReference type="SAM" id="Phobius"/>
    </source>
</evidence>
<protein>
    <submittedName>
        <fullName evidence="3">Uncharacterized protein</fullName>
    </submittedName>
</protein>
<keyword evidence="4" id="KW-1185">Reference proteome</keyword>
<proteinExistence type="predicted"/>
<feature type="region of interest" description="Disordered" evidence="1">
    <location>
        <begin position="1"/>
        <end position="25"/>
    </location>
</feature>
<dbReference type="AlphaFoldDB" id="A0A1D2N0J0"/>
<feature type="transmembrane region" description="Helical" evidence="2">
    <location>
        <begin position="66"/>
        <end position="92"/>
    </location>
</feature>
<organism evidence="3 4">
    <name type="scientific">Orchesella cincta</name>
    <name type="common">Springtail</name>
    <name type="synonym">Podura cincta</name>
    <dbReference type="NCBI Taxonomy" id="48709"/>
    <lineage>
        <taxon>Eukaryota</taxon>
        <taxon>Metazoa</taxon>
        <taxon>Ecdysozoa</taxon>
        <taxon>Arthropoda</taxon>
        <taxon>Hexapoda</taxon>
        <taxon>Collembola</taxon>
        <taxon>Entomobryomorpha</taxon>
        <taxon>Entomobryoidea</taxon>
        <taxon>Orchesellidae</taxon>
        <taxon>Orchesellinae</taxon>
        <taxon>Orchesella</taxon>
    </lineage>
</organism>
<name>A0A1D2N0J0_ORCCI</name>
<evidence type="ECO:0000313" key="4">
    <source>
        <dbReference type="Proteomes" id="UP000094527"/>
    </source>
</evidence>
<accession>A0A1D2N0J0</accession>
<keyword evidence="2" id="KW-1133">Transmembrane helix</keyword>
<dbReference type="Proteomes" id="UP000094527">
    <property type="component" value="Unassembled WGS sequence"/>
</dbReference>
<reference evidence="3 4" key="1">
    <citation type="journal article" date="2016" name="Genome Biol. Evol.">
        <title>Gene Family Evolution Reflects Adaptation to Soil Environmental Stressors in the Genome of the Collembolan Orchesella cincta.</title>
        <authorList>
            <person name="Faddeeva-Vakhrusheva A."/>
            <person name="Derks M.F."/>
            <person name="Anvar S.Y."/>
            <person name="Agamennone V."/>
            <person name="Suring W."/>
            <person name="Smit S."/>
            <person name="van Straalen N.M."/>
            <person name="Roelofs D."/>
        </authorList>
    </citation>
    <scope>NUCLEOTIDE SEQUENCE [LARGE SCALE GENOMIC DNA]</scope>
    <source>
        <tissue evidence="3">Mixed pool</tissue>
    </source>
</reference>
<gene>
    <name evidence="3" type="ORF">Ocin01_08102</name>
</gene>